<comment type="caution">
    <text evidence="1">The sequence shown here is derived from an EMBL/GenBank/DDBJ whole genome shotgun (WGS) entry which is preliminary data.</text>
</comment>
<name>X1HNK2_9ZZZZ</name>
<sequence>MSENKLGKVKEGTYPEGVFNLYIPLNSIDKFKEKFAKESFKILLNPKDGEYAALVTVDKGTVSVEGIENKDKKDLTEEKLGWDGMMKTTKALFEEIGDGKLSQSDIIKKVVARKIKMKAPKFLVKLTEMQSFLESD</sequence>
<reference evidence="1" key="1">
    <citation type="journal article" date="2014" name="Front. Microbiol.">
        <title>High frequency of phylogenetically diverse reductive dehalogenase-homologous genes in deep subseafloor sedimentary metagenomes.</title>
        <authorList>
            <person name="Kawai M."/>
            <person name="Futagami T."/>
            <person name="Toyoda A."/>
            <person name="Takaki Y."/>
            <person name="Nishi S."/>
            <person name="Hori S."/>
            <person name="Arai W."/>
            <person name="Tsubouchi T."/>
            <person name="Morono Y."/>
            <person name="Uchiyama I."/>
            <person name="Ito T."/>
            <person name="Fujiyama A."/>
            <person name="Inagaki F."/>
            <person name="Takami H."/>
        </authorList>
    </citation>
    <scope>NUCLEOTIDE SEQUENCE</scope>
    <source>
        <strain evidence="1">Expedition CK06-06</strain>
    </source>
</reference>
<evidence type="ECO:0008006" key="2">
    <source>
        <dbReference type="Google" id="ProtNLM"/>
    </source>
</evidence>
<evidence type="ECO:0000313" key="1">
    <source>
        <dbReference type="EMBL" id="GAH58605.1"/>
    </source>
</evidence>
<dbReference type="EMBL" id="BARU01022593">
    <property type="protein sequence ID" value="GAH58605.1"/>
    <property type="molecule type" value="Genomic_DNA"/>
</dbReference>
<proteinExistence type="predicted"/>
<gene>
    <name evidence="1" type="ORF">S03H2_36779</name>
</gene>
<dbReference type="AlphaFoldDB" id="X1HNK2"/>
<organism evidence="1">
    <name type="scientific">marine sediment metagenome</name>
    <dbReference type="NCBI Taxonomy" id="412755"/>
    <lineage>
        <taxon>unclassified sequences</taxon>
        <taxon>metagenomes</taxon>
        <taxon>ecological metagenomes</taxon>
    </lineage>
</organism>
<protein>
    <recommendedName>
        <fullName evidence="2">SCP2 domain-containing protein</fullName>
    </recommendedName>
</protein>
<accession>X1HNK2</accession>